<dbReference type="GO" id="GO:0018104">
    <property type="term" value="P:peptidoglycan-protein cross-linking"/>
    <property type="evidence" value="ECO:0007669"/>
    <property type="project" value="TreeGrafter"/>
</dbReference>
<keyword evidence="2" id="KW-0808">Transferase</keyword>
<organism evidence="8">
    <name type="scientific">freshwater metagenome</name>
    <dbReference type="NCBI Taxonomy" id="449393"/>
    <lineage>
        <taxon>unclassified sequences</taxon>
        <taxon>metagenomes</taxon>
        <taxon>ecological metagenomes</taxon>
    </lineage>
</organism>
<dbReference type="GO" id="GO:0071555">
    <property type="term" value="P:cell wall organization"/>
    <property type="evidence" value="ECO:0007669"/>
    <property type="project" value="UniProtKB-KW"/>
</dbReference>
<dbReference type="Gene3D" id="2.40.440.10">
    <property type="entry name" value="L,D-transpeptidase catalytic domain-like"/>
    <property type="match status" value="1"/>
</dbReference>
<feature type="domain" description="L,D-TPase catalytic" evidence="7">
    <location>
        <begin position="136"/>
        <end position="261"/>
    </location>
</feature>
<dbReference type="EMBL" id="CAFBMR010000188">
    <property type="protein sequence ID" value="CAB4935011.1"/>
    <property type="molecule type" value="Genomic_DNA"/>
</dbReference>
<evidence type="ECO:0000256" key="1">
    <source>
        <dbReference type="ARBA" id="ARBA00004752"/>
    </source>
</evidence>
<keyword evidence="4" id="KW-0573">Peptidoglycan synthesis</keyword>
<feature type="region of interest" description="Disordered" evidence="6">
    <location>
        <begin position="28"/>
        <end position="47"/>
    </location>
</feature>
<keyword evidence="5" id="KW-0961">Cell wall biogenesis/degradation</keyword>
<evidence type="ECO:0000313" key="8">
    <source>
        <dbReference type="EMBL" id="CAB4935011.1"/>
    </source>
</evidence>
<dbReference type="CDD" id="cd16913">
    <property type="entry name" value="YkuD_like"/>
    <property type="match status" value="1"/>
</dbReference>
<name>A0A6J7IWB1_9ZZZZ</name>
<dbReference type="PANTHER" id="PTHR30582">
    <property type="entry name" value="L,D-TRANSPEPTIDASE"/>
    <property type="match status" value="1"/>
</dbReference>
<dbReference type="AlphaFoldDB" id="A0A6J7IWB1"/>
<dbReference type="Pfam" id="PF03734">
    <property type="entry name" value="YkuD"/>
    <property type="match status" value="1"/>
</dbReference>
<protein>
    <submittedName>
        <fullName evidence="8">Unannotated protein</fullName>
    </submittedName>
</protein>
<keyword evidence="3" id="KW-0133">Cell shape</keyword>
<evidence type="ECO:0000256" key="6">
    <source>
        <dbReference type="SAM" id="MobiDB-lite"/>
    </source>
</evidence>
<dbReference type="GO" id="GO:0071972">
    <property type="term" value="F:peptidoglycan L,D-transpeptidase activity"/>
    <property type="evidence" value="ECO:0007669"/>
    <property type="project" value="TreeGrafter"/>
</dbReference>
<dbReference type="InterPro" id="IPR038063">
    <property type="entry name" value="Transpep_catalytic_dom"/>
</dbReference>
<dbReference type="GO" id="GO:0008360">
    <property type="term" value="P:regulation of cell shape"/>
    <property type="evidence" value="ECO:0007669"/>
    <property type="project" value="UniProtKB-KW"/>
</dbReference>
<dbReference type="UniPathway" id="UPA00219"/>
<evidence type="ECO:0000256" key="3">
    <source>
        <dbReference type="ARBA" id="ARBA00022960"/>
    </source>
</evidence>
<proteinExistence type="predicted"/>
<dbReference type="SUPFAM" id="SSF141523">
    <property type="entry name" value="L,D-transpeptidase catalytic domain-like"/>
    <property type="match status" value="1"/>
</dbReference>
<sequence length="263" mass="29237">MQFKSRSAFMVGLIAVLVMGLTTGAHAAPTRPQPATGNVNQPTMVTRSDNYPLRMNSQGDNVRKLQRQLMWLGFDIDWKEQLTARVDESTAKALQEVATKYFWDPQSRVDGSRARRIRLLAGAIDKLPAACMDSGIHICADKTQKLIRWVEDGKIMLTTHVRFGVSDGAHDTPEGSFSVYYKWRDAVSHINCEPVAYTGCMASMPFALFFNGDIAVHFSPTFNAYGYYPGGGSHGCVNVRSEEDSIWMFDHTPEGTPVLVYSS</sequence>
<dbReference type="GO" id="GO:0005576">
    <property type="term" value="C:extracellular region"/>
    <property type="evidence" value="ECO:0007669"/>
    <property type="project" value="TreeGrafter"/>
</dbReference>
<evidence type="ECO:0000256" key="5">
    <source>
        <dbReference type="ARBA" id="ARBA00023316"/>
    </source>
</evidence>
<evidence type="ECO:0000256" key="4">
    <source>
        <dbReference type="ARBA" id="ARBA00022984"/>
    </source>
</evidence>
<dbReference type="PROSITE" id="PS52029">
    <property type="entry name" value="LD_TPASE"/>
    <property type="match status" value="1"/>
</dbReference>
<comment type="pathway">
    <text evidence="1">Cell wall biogenesis; peptidoglycan biosynthesis.</text>
</comment>
<dbReference type="PANTHER" id="PTHR30582:SF33">
    <property type="entry name" value="EXPORTED PROTEIN"/>
    <property type="match status" value="1"/>
</dbReference>
<dbReference type="InterPro" id="IPR005490">
    <property type="entry name" value="LD_TPept_cat_dom"/>
</dbReference>
<reference evidence="8" key="1">
    <citation type="submission" date="2020-05" db="EMBL/GenBank/DDBJ databases">
        <authorList>
            <person name="Chiriac C."/>
            <person name="Salcher M."/>
            <person name="Ghai R."/>
            <person name="Kavagutti S V."/>
        </authorList>
    </citation>
    <scope>NUCLEOTIDE SEQUENCE</scope>
</reference>
<evidence type="ECO:0000256" key="2">
    <source>
        <dbReference type="ARBA" id="ARBA00022679"/>
    </source>
</evidence>
<gene>
    <name evidence="8" type="ORF">UFOPK3610_02150</name>
</gene>
<dbReference type="InterPro" id="IPR050979">
    <property type="entry name" value="LD-transpeptidase"/>
</dbReference>
<feature type="compositionally biased region" description="Polar residues" evidence="6">
    <location>
        <begin position="33"/>
        <end position="47"/>
    </location>
</feature>
<evidence type="ECO:0000259" key="7">
    <source>
        <dbReference type="PROSITE" id="PS52029"/>
    </source>
</evidence>
<accession>A0A6J7IWB1</accession>
<dbReference type="GO" id="GO:0016740">
    <property type="term" value="F:transferase activity"/>
    <property type="evidence" value="ECO:0007669"/>
    <property type="project" value="UniProtKB-KW"/>
</dbReference>